<feature type="transmembrane region" description="Helical" evidence="8">
    <location>
        <begin position="320"/>
        <end position="338"/>
    </location>
</feature>
<feature type="transmembrane region" description="Helical" evidence="8">
    <location>
        <begin position="75"/>
        <end position="92"/>
    </location>
</feature>
<feature type="transmembrane region" description="Helical" evidence="8">
    <location>
        <begin position="204"/>
        <end position="231"/>
    </location>
</feature>
<dbReference type="GO" id="GO:0033214">
    <property type="term" value="P:siderophore-iron import into cell"/>
    <property type="evidence" value="ECO:0007669"/>
    <property type="project" value="TreeGrafter"/>
</dbReference>
<dbReference type="Gene3D" id="1.10.3470.10">
    <property type="entry name" value="ABC transporter involved in vitamin B12 uptake, BtuC"/>
    <property type="match status" value="1"/>
</dbReference>
<dbReference type="PANTHER" id="PTHR30472">
    <property type="entry name" value="FERRIC ENTEROBACTIN TRANSPORT SYSTEM PERMEASE PROTEIN"/>
    <property type="match status" value="1"/>
</dbReference>
<dbReference type="EMBL" id="CP066023">
    <property type="protein sequence ID" value="QQB83107.1"/>
    <property type="molecule type" value="Genomic_DNA"/>
</dbReference>
<reference evidence="11 12" key="1">
    <citation type="submission" date="2020-12" db="EMBL/GenBank/DDBJ databases">
        <title>FDA dAtabase for Regulatory Grade micrObial Sequences (FDA-ARGOS): Supporting development and validation of Infectious Disease Dx tests.</title>
        <authorList>
            <person name="Sproer C."/>
            <person name="Gronow S."/>
            <person name="Severitt S."/>
            <person name="Schroder I."/>
            <person name="Tallon L."/>
            <person name="Sadzewicz L."/>
            <person name="Zhao X."/>
            <person name="Boylan J."/>
            <person name="Ott S."/>
            <person name="Bowen H."/>
            <person name="Vavikolanu K."/>
            <person name="Mehta A."/>
            <person name="Aluvathingal J."/>
            <person name="Nadendla S."/>
            <person name="Lowell S."/>
            <person name="Myers T."/>
            <person name="Yan Y."/>
            <person name="Sichtig H."/>
        </authorList>
    </citation>
    <scope>NUCLEOTIDE SEQUENCE [LARGE SCALE GENOMIC DNA]</scope>
    <source>
        <strain evidence="9 11">FDAARGOS_938</strain>
        <strain evidence="10 12">FDAARGOS_991</strain>
    </source>
</reference>
<gene>
    <name evidence="9" type="ORF">I6G95_01760</name>
    <name evidence="10" type="ORF">I6H48_02370</name>
</gene>
<dbReference type="SUPFAM" id="SSF81345">
    <property type="entry name" value="ABC transporter involved in vitamin B12 uptake, BtuC"/>
    <property type="match status" value="1"/>
</dbReference>
<evidence type="ECO:0000256" key="3">
    <source>
        <dbReference type="ARBA" id="ARBA00022448"/>
    </source>
</evidence>
<accession>A0AB37GGV2</accession>
<feature type="transmembrane region" description="Helical" evidence="8">
    <location>
        <begin position="251"/>
        <end position="279"/>
    </location>
</feature>
<evidence type="ECO:0000256" key="5">
    <source>
        <dbReference type="ARBA" id="ARBA00022692"/>
    </source>
</evidence>
<evidence type="ECO:0000256" key="6">
    <source>
        <dbReference type="ARBA" id="ARBA00022989"/>
    </source>
</evidence>
<evidence type="ECO:0000256" key="2">
    <source>
        <dbReference type="ARBA" id="ARBA00007935"/>
    </source>
</evidence>
<feature type="transmembrane region" description="Helical" evidence="8">
    <location>
        <begin position="104"/>
        <end position="125"/>
    </location>
</feature>
<dbReference type="InterPro" id="IPR000522">
    <property type="entry name" value="ABC_transptr_permease_BtuC"/>
</dbReference>
<dbReference type="CDD" id="cd06550">
    <property type="entry name" value="TM_ABC_iron-siderophores_like"/>
    <property type="match status" value="1"/>
</dbReference>
<keyword evidence="5 8" id="KW-0812">Transmembrane</keyword>
<keyword evidence="4" id="KW-1003">Cell membrane</keyword>
<feature type="transmembrane region" description="Helical" evidence="8">
    <location>
        <begin position="23"/>
        <end position="44"/>
    </location>
</feature>
<protein>
    <submittedName>
        <fullName evidence="9">Iron ABC transporter permease</fullName>
    </submittedName>
</protein>
<dbReference type="AlphaFoldDB" id="A0AB37GGV2"/>
<feature type="transmembrane region" description="Helical" evidence="8">
    <location>
        <begin position="162"/>
        <end position="183"/>
    </location>
</feature>
<evidence type="ECO:0000256" key="8">
    <source>
        <dbReference type="SAM" id="Phobius"/>
    </source>
</evidence>
<evidence type="ECO:0000256" key="1">
    <source>
        <dbReference type="ARBA" id="ARBA00004651"/>
    </source>
</evidence>
<organism evidence="9 11">
    <name type="scientific">Corynebacterium amycolatum</name>
    <dbReference type="NCBI Taxonomy" id="43765"/>
    <lineage>
        <taxon>Bacteria</taxon>
        <taxon>Bacillati</taxon>
        <taxon>Actinomycetota</taxon>
        <taxon>Actinomycetes</taxon>
        <taxon>Mycobacteriales</taxon>
        <taxon>Corynebacteriaceae</taxon>
        <taxon>Corynebacterium</taxon>
    </lineage>
</organism>
<evidence type="ECO:0000256" key="4">
    <source>
        <dbReference type="ARBA" id="ARBA00022475"/>
    </source>
</evidence>
<dbReference type="EMBL" id="CP065628">
    <property type="protein sequence ID" value="QPR31230.1"/>
    <property type="molecule type" value="Genomic_DNA"/>
</dbReference>
<dbReference type="FunFam" id="1.10.3470.10:FF:000001">
    <property type="entry name" value="Vitamin B12 ABC transporter permease BtuC"/>
    <property type="match status" value="1"/>
</dbReference>
<evidence type="ECO:0000313" key="10">
    <source>
        <dbReference type="EMBL" id="QQB83107.1"/>
    </source>
</evidence>
<evidence type="ECO:0000313" key="12">
    <source>
        <dbReference type="Proteomes" id="UP000595198"/>
    </source>
</evidence>
<feature type="transmembrane region" description="Helical" evidence="8">
    <location>
        <begin position="132"/>
        <end position="156"/>
    </location>
</feature>
<dbReference type="Proteomes" id="UP000595198">
    <property type="component" value="Chromosome"/>
</dbReference>
<keyword evidence="3" id="KW-0813">Transport</keyword>
<feature type="transmembrane region" description="Helical" evidence="8">
    <location>
        <begin position="291"/>
        <end position="314"/>
    </location>
</feature>
<dbReference type="GO" id="GO:0005886">
    <property type="term" value="C:plasma membrane"/>
    <property type="evidence" value="ECO:0007669"/>
    <property type="project" value="UniProtKB-SubCell"/>
</dbReference>
<dbReference type="PANTHER" id="PTHR30472:SF1">
    <property type="entry name" value="FE(3+) DICITRATE TRANSPORT SYSTEM PERMEASE PROTEIN FECC-RELATED"/>
    <property type="match status" value="1"/>
</dbReference>
<dbReference type="Pfam" id="PF01032">
    <property type="entry name" value="FecCD"/>
    <property type="match status" value="1"/>
</dbReference>
<sequence>MPTSVHAASTKPTPPPSTTTKSAVFVLLLVLGLISVVLSVMFGIRSITPTEALSALGGATDTAGEAAAWTRIPRTVLALCAGAALATSGVAFQAVTRNPLADPGIFGVLAGASLTVVIGITFFNISRTLPTMLIASMGAFAAAVFVYCVGSIGHGGATPLKLALAGAATAAALSSLASAILLPRADVMDEFRNWQIGSVSGAQWESLTVAFPLLGLGFVIVFLTSSGLNALSLGDDVATSLGINLTRTRVLATLGAVLLCGTTTAVTGPIAFVGLIVPHVLRMVLGTDHRVLIPASALAGAVLLTLADTVGRLVGDQSEIAVGIIMPFLGAPLFIWIVRQTRMREL</sequence>
<comment type="similarity">
    <text evidence="2">Belongs to the binding-protein-dependent transport system permease family. FecCD subfamily.</text>
</comment>
<name>A0AB37GGV2_CORAY</name>
<keyword evidence="6 8" id="KW-1133">Transmembrane helix</keyword>
<dbReference type="InterPro" id="IPR037294">
    <property type="entry name" value="ABC_BtuC-like"/>
</dbReference>
<dbReference type="GO" id="GO:0022857">
    <property type="term" value="F:transmembrane transporter activity"/>
    <property type="evidence" value="ECO:0007669"/>
    <property type="project" value="InterPro"/>
</dbReference>
<keyword evidence="7 8" id="KW-0472">Membrane</keyword>
<keyword evidence="12" id="KW-1185">Reference proteome</keyword>
<dbReference type="Proteomes" id="UP000594774">
    <property type="component" value="Chromosome"/>
</dbReference>
<proteinExistence type="inferred from homology"/>
<evidence type="ECO:0000313" key="9">
    <source>
        <dbReference type="EMBL" id="QPR31230.1"/>
    </source>
</evidence>
<evidence type="ECO:0000313" key="11">
    <source>
        <dbReference type="Proteomes" id="UP000594774"/>
    </source>
</evidence>
<evidence type="ECO:0000256" key="7">
    <source>
        <dbReference type="ARBA" id="ARBA00023136"/>
    </source>
</evidence>
<comment type="subcellular location">
    <subcellularLocation>
        <location evidence="1">Cell membrane</location>
        <topology evidence="1">Multi-pass membrane protein</topology>
    </subcellularLocation>
</comment>